<comment type="subcellular location">
    <subcellularLocation>
        <location evidence="1 8">Cell outer membrane</location>
        <topology evidence="1 8">Multi-pass membrane protein</topology>
    </subcellularLocation>
</comment>
<dbReference type="Pfam" id="PF00593">
    <property type="entry name" value="TonB_dep_Rec_b-barrel"/>
    <property type="match status" value="1"/>
</dbReference>
<evidence type="ECO:0000256" key="3">
    <source>
        <dbReference type="ARBA" id="ARBA00022452"/>
    </source>
</evidence>
<keyword evidence="5 9" id="KW-0798">TonB box</keyword>
<evidence type="ECO:0000256" key="4">
    <source>
        <dbReference type="ARBA" id="ARBA00022692"/>
    </source>
</evidence>
<dbReference type="InterPro" id="IPR012910">
    <property type="entry name" value="Plug_dom"/>
</dbReference>
<sequence>MKEKLPAASRMSGSSISFRKLRGGVLMMLFSGALSSVTQAEEAVFVTGETNTADGVSFFQATAKEVTGTVTDESGEPLPGVSILEKGTTNGTVTDLDGNYKITVASDESVLVFSFIGMASQEVPVGSQSTLDVELTSNTESLEEFVVIGYGSQKKREITSAVANVEEDDFVQGGMRSPMELIQGKVAGLNINRPQGNNPNGGTDIQLRGLTSLVGTTSPLIVIDGIPGGSLDLLQQDDIASFDVLKDGSAAAIYGTRGNAGVILITTKKGKAGKSQFDYSTYFQREYVDRKPDFLTADQYRGLIDQGLIDGGNDLGSSTDLYDRLLNKQNLSQYHNFAASGGGENSTYRASFYYNGAEGIAQENSNKQFGGRISFSQTGFQDKLTLASNLAVNFSDANRLGGQSGDFEQAIQRNPTAPIFNPDGSFVETQAYNNYNPLSRYANRIDERNKSTFSGDMRLTYEIMDGLKASAFGAYIRNNYNDRYYQSMNDFANRPTSEYQGMGYASKFNHLDWSNTFEGTLNYKKIFNTDHSLDAIVGYSYQYFTTEEFNVNNNGFTTDGFLDWNLSAGSAINNTQLPRPGMDSFKEDNTLIAFFARVSYAFQEKYFVQATLRREGSSRFGANHKWGNFPAVSVGWELTKESFLANSTAVNNLKVRLGYGVTGNQGIDNYQSLITLSEGGVYPQEGIYYQTYGLSRNPNPDLRWEKKKEWNLGFDFLLFNNKVGGSLDLYNRETVDLLYEYTSQQPAYAKDRLLTNVGSINNRGIELYLTSTIIKNTDFSWRADLTANTQRNKVTSLSNDVFTISWIEEGGLPSPGNLGNAIRIEDGGPIGNFYGKRFAGFTEDGKWQFYKADGTIGEAGDMTTEDLTVIGNGVPKYMASLNNTFTYKNFDLTVFFRGKFGFDILNTKDLYFGNKKWLPNNLLESAITTHADLNDDPQFSDYYLENGSFVKLDNITLGYNFELNSQYFRNLRVYATGRNLLTITSYSGIDPELQDVGLNTGIDGRGFYPRTKSFALGLKVGF</sequence>
<keyword evidence="4 8" id="KW-0812">Transmembrane</keyword>
<dbReference type="GO" id="GO:0009279">
    <property type="term" value="C:cell outer membrane"/>
    <property type="evidence" value="ECO:0007669"/>
    <property type="project" value="UniProtKB-SubCell"/>
</dbReference>
<dbReference type="Pfam" id="PF07715">
    <property type="entry name" value="Plug"/>
    <property type="match status" value="1"/>
</dbReference>
<dbReference type="NCBIfam" id="TIGR04056">
    <property type="entry name" value="OMP_RagA_SusC"/>
    <property type="match status" value="1"/>
</dbReference>
<keyword evidence="3 8" id="KW-1134">Transmembrane beta strand</keyword>
<keyword evidence="2 8" id="KW-0813">Transport</keyword>
<dbReference type="KEGG" id="echi:FKX85_18340"/>
<proteinExistence type="inferred from homology"/>
<dbReference type="OrthoDB" id="9768177at2"/>
<dbReference type="InterPro" id="IPR037066">
    <property type="entry name" value="Plug_dom_sf"/>
</dbReference>
<keyword evidence="12" id="KW-0675">Receptor</keyword>
<evidence type="ECO:0000313" key="13">
    <source>
        <dbReference type="Proteomes" id="UP000316614"/>
    </source>
</evidence>
<protein>
    <submittedName>
        <fullName evidence="12">TonB-dependent receptor</fullName>
    </submittedName>
</protein>
<evidence type="ECO:0000256" key="2">
    <source>
        <dbReference type="ARBA" id="ARBA00022448"/>
    </source>
</evidence>
<dbReference type="EMBL" id="CP041253">
    <property type="protein sequence ID" value="QDH80896.1"/>
    <property type="molecule type" value="Genomic_DNA"/>
</dbReference>
<feature type="domain" description="TonB-dependent receptor plug" evidence="11">
    <location>
        <begin position="154"/>
        <end position="262"/>
    </location>
</feature>
<dbReference type="Pfam" id="PF13715">
    <property type="entry name" value="CarbopepD_reg_2"/>
    <property type="match status" value="1"/>
</dbReference>
<dbReference type="InterPro" id="IPR008969">
    <property type="entry name" value="CarboxyPept-like_regulatory"/>
</dbReference>
<dbReference type="NCBIfam" id="TIGR04057">
    <property type="entry name" value="SusC_RagA_signa"/>
    <property type="match status" value="1"/>
</dbReference>
<reference evidence="12 13" key="1">
    <citation type="submission" date="2019-06" db="EMBL/GenBank/DDBJ databases">
        <title>Echinicola alkalisoli sp. nov. isolated from saline soil.</title>
        <authorList>
            <person name="Sun J.-Q."/>
            <person name="Xu L."/>
        </authorList>
    </citation>
    <scope>NUCLEOTIDE SEQUENCE [LARGE SCALE GENOMIC DNA]</scope>
    <source>
        <strain evidence="12 13">LN3S3</strain>
    </source>
</reference>
<evidence type="ECO:0000259" key="10">
    <source>
        <dbReference type="Pfam" id="PF00593"/>
    </source>
</evidence>
<accession>A0A514CM53</accession>
<dbReference type="Gene3D" id="2.40.170.20">
    <property type="entry name" value="TonB-dependent receptor, beta-barrel domain"/>
    <property type="match status" value="1"/>
</dbReference>
<evidence type="ECO:0000256" key="8">
    <source>
        <dbReference type="PROSITE-ProRule" id="PRU01360"/>
    </source>
</evidence>
<keyword evidence="7 8" id="KW-0998">Cell outer membrane</keyword>
<evidence type="ECO:0000256" key="9">
    <source>
        <dbReference type="RuleBase" id="RU003357"/>
    </source>
</evidence>
<dbReference type="SUPFAM" id="SSF56935">
    <property type="entry name" value="Porins"/>
    <property type="match status" value="1"/>
</dbReference>
<evidence type="ECO:0000256" key="5">
    <source>
        <dbReference type="ARBA" id="ARBA00023077"/>
    </source>
</evidence>
<feature type="domain" description="TonB-dependent receptor-like beta-barrel" evidence="10">
    <location>
        <begin position="460"/>
        <end position="980"/>
    </location>
</feature>
<dbReference type="Gene3D" id="2.170.130.10">
    <property type="entry name" value="TonB-dependent receptor, plug domain"/>
    <property type="match status" value="1"/>
</dbReference>
<dbReference type="InterPro" id="IPR023997">
    <property type="entry name" value="TonB-dep_OMP_SusC/RagA_CS"/>
</dbReference>
<evidence type="ECO:0000256" key="6">
    <source>
        <dbReference type="ARBA" id="ARBA00023136"/>
    </source>
</evidence>
<gene>
    <name evidence="12" type="ORF">FKX85_18340</name>
</gene>
<keyword evidence="6 8" id="KW-0472">Membrane</keyword>
<evidence type="ECO:0000259" key="11">
    <source>
        <dbReference type="Pfam" id="PF07715"/>
    </source>
</evidence>
<keyword evidence="13" id="KW-1185">Reference proteome</keyword>
<dbReference type="InterPro" id="IPR039426">
    <property type="entry name" value="TonB-dep_rcpt-like"/>
</dbReference>
<dbReference type="InterPro" id="IPR023996">
    <property type="entry name" value="TonB-dep_OMP_SusC/RagA"/>
</dbReference>
<dbReference type="RefSeq" id="WP_141616116.1">
    <property type="nucleotide sequence ID" value="NZ_CP041253.1"/>
</dbReference>
<dbReference type="PROSITE" id="PS52016">
    <property type="entry name" value="TONB_DEPENDENT_REC_3"/>
    <property type="match status" value="1"/>
</dbReference>
<evidence type="ECO:0000313" key="12">
    <source>
        <dbReference type="EMBL" id="QDH80896.1"/>
    </source>
</evidence>
<dbReference type="AlphaFoldDB" id="A0A514CM53"/>
<dbReference type="Gene3D" id="2.60.40.1120">
    <property type="entry name" value="Carboxypeptidase-like, regulatory domain"/>
    <property type="match status" value="1"/>
</dbReference>
<dbReference type="InterPro" id="IPR000531">
    <property type="entry name" value="Beta-barrel_TonB"/>
</dbReference>
<name>A0A514CM53_9BACT</name>
<dbReference type="InterPro" id="IPR036942">
    <property type="entry name" value="Beta-barrel_TonB_sf"/>
</dbReference>
<dbReference type="SUPFAM" id="SSF49464">
    <property type="entry name" value="Carboxypeptidase regulatory domain-like"/>
    <property type="match status" value="1"/>
</dbReference>
<evidence type="ECO:0000256" key="7">
    <source>
        <dbReference type="ARBA" id="ARBA00023237"/>
    </source>
</evidence>
<evidence type="ECO:0000256" key="1">
    <source>
        <dbReference type="ARBA" id="ARBA00004571"/>
    </source>
</evidence>
<dbReference type="FunFam" id="2.60.40.1120:FF:000003">
    <property type="entry name" value="Outer membrane protein Omp121"/>
    <property type="match status" value="1"/>
</dbReference>
<dbReference type="Proteomes" id="UP000316614">
    <property type="component" value="Chromosome"/>
</dbReference>
<organism evidence="12 13">
    <name type="scientific">Echinicola soli</name>
    <dbReference type="NCBI Taxonomy" id="2591634"/>
    <lineage>
        <taxon>Bacteria</taxon>
        <taxon>Pseudomonadati</taxon>
        <taxon>Bacteroidota</taxon>
        <taxon>Cytophagia</taxon>
        <taxon>Cytophagales</taxon>
        <taxon>Cyclobacteriaceae</taxon>
        <taxon>Echinicola</taxon>
    </lineage>
</organism>
<comment type="similarity">
    <text evidence="8 9">Belongs to the TonB-dependent receptor family.</text>
</comment>